<organism evidence="2 3">
    <name type="scientific">Loxostege sticticalis</name>
    <name type="common">Beet webworm moth</name>
    <dbReference type="NCBI Taxonomy" id="481309"/>
    <lineage>
        <taxon>Eukaryota</taxon>
        <taxon>Metazoa</taxon>
        <taxon>Ecdysozoa</taxon>
        <taxon>Arthropoda</taxon>
        <taxon>Hexapoda</taxon>
        <taxon>Insecta</taxon>
        <taxon>Pterygota</taxon>
        <taxon>Neoptera</taxon>
        <taxon>Endopterygota</taxon>
        <taxon>Lepidoptera</taxon>
        <taxon>Glossata</taxon>
        <taxon>Ditrysia</taxon>
        <taxon>Pyraloidea</taxon>
        <taxon>Crambidae</taxon>
        <taxon>Pyraustinae</taxon>
        <taxon>Loxostege</taxon>
    </lineage>
</organism>
<comment type="caution">
    <text evidence="2">The sequence shown here is derived from an EMBL/GenBank/DDBJ whole genome shotgun (WGS) entry which is preliminary data.</text>
</comment>
<dbReference type="AlphaFoldDB" id="A0ABD0T2Q6"/>
<proteinExistence type="predicted"/>
<name>A0ABD0T2Q6_LOXSC</name>
<evidence type="ECO:0000313" key="2">
    <source>
        <dbReference type="EMBL" id="KAL0832279.1"/>
    </source>
</evidence>
<keyword evidence="1" id="KW-0732">Signal</keyword>
<feature type="chain" id="PRO_5044867217" description="VWFC domain-containing protein" evidence="1">
    <location>
        <begin position="16"/>
        <end position="281"/>
    </location>
</feature>
<evidence type="ECO:0008006" key="4">
    <source>
        <dbReference type="Google" id="ProtNLM"/>
    </source>
</evidence>
<evidence type="ECO:0000256" key="1">
    <source>
        <dbReference type="SAM" id="SignalP"/>
    </source>
</evidence>
<reference evidence="2 3" key="1">
    <citation type="submission" date="2024-06" db="EMBL/GenBank/DDBJ databases">
        <title>A chromosome-level genome assembly of beet webworm, Loxostege sticticalis.</title>
        <authorList>
            <person name="Zhang Y."/>
        </authorList>
    </citation>
    <scope>NUCLEOTIDE SEQUENCE [LARGE SCALE GENOMIC DNA]</scope>
    <source>
        <strain evidence="2">AQ028</strain>
        <tissue evidence="2">Male pupae</tissue>
    </source>
</reference>
<dbReference type="EMBL" id="JBEDNZ010000011">
    <property type="protein sequence ID" value="KAL0832279.1"/>
    <property type="molecule type" value="Genomic_DNA"/>
</dbReference>
<gene>
    <name evidence="2" type="ORF">ABMA28_001725</name>
</gene>
<feature type="signal peptide" evidence="1">
    <location>
        <begin position="1"/>
        <end position="15"/>
    </location>
</feature>
<protein>
    <recommendedName>
        <fullName evidence="4">VWFC domain-containing protein</fullName>
    </recommendedName>
</protein>
<accession>A0ABD0T2Q6</accession>
<evidence type="ECO:0000313" key="3">
    <source>
        <dbReference type="Proteomes" id="UP001549921"/>
    </source>
</evidence>
<dbReference type="Proteomes" id="UP001549921">
    <property type="component" value="Unassembled WGS sequence"/>
</dbReference>
<sequence>MKAVFYLVALTLGSAWTDMAGECDMAGFYLELGCKAVPRADNSTSCPDAFQCPDLHPDPTMCYYRGVPYGDRSTIPQALIQNPCSQACRCSVADEPQFECAAVDCVEVFSGDTQQCVSTYELESCCSTGTVCGKDAIANLKTCEVDGQTYMEGERFEPKNSHKTCICTAEWNGSTDNPNYCRDINCGIEIHYQEKLLDNCAPVFVGDRRSCPIGFSCPTPTSRVVRGLNVRGVNSECVFGNMTLGVGDEVTSTERCTTCTCVVPPFVSCMMQSSCSDSTRM</sequence>